<dbReference type="PANTHER" id="PTHR35354:SF1">
    <property type="entry name" value="RGD1561648"/>
    <property type="match status" value="1"/>
</dbReference>
<reference evidence="1" key="1">
    <citation type="submission" date="2025-08" db="UniProtKB">
        <authorList>
            <consortium name="Ensembl"/>
        </authorList>
    </citation>
    <scope>IDENTIFICATION</scope>
</reference>
<dbReference type="AlphaFoldDB" id="A0A3B3ZMW8"/>
<dbReference type="PANTHER" id="PTHR35354">
    <property type="entry name" value="RGD1561648"/>
    <property type="match status" value="1"/>
</dbReference>
<sequence>VPMARAGPGTLLYRRNIRLDSFLKRNTERALYERIRGYEPCVVKSDSINKVYMHVVMSDERVYLTEFSPRTLTSVFGFSSVRAIELINDLPDFLSGKDREQCQHIKIIYVPEKPVTKGHHDDQLFPALSPSHSFSPLTAEGKRLYYTIKTIKNWKLFMNLLHELEVGISDFSLKTVVPTRSASCPNEETLGLLAPQPPARPHSSASMYPLTANQCTKRTLSPKVPRRISLLFSRLLKQNKGANIAELHLYALSPISTLYIHLQSTWTSFIIKSTLMLDLVYRRKYCTSPQGISWEQTAHLFSQLQGEMLQEGISVESLYLLLQELCTAAHRNVTLRRLFWRSNELCRFLVQILEDFLPGDRSVLYTTDHLLMSILVVQTLAVMFRETEVEPARLSLLSANNGALVTRMLLALIRDPGGVVFHCKQFLFFSQTDVCLAEYLDAACSLLFELLLQGQQFSFSDSILSVGWILQVLQPHPHLLSFIGYQTQQVVLVLSSPPLYILSPVQSVLLFQRCRLLLVSLQYSKHLAGHLKTNFKDDFKYSVNVISVETKLPPHYPISPMIRQLVEQILTLMLQ</sequence>
<dbReference type="Pfam" id="PF15087">
    <property type="entry name" value="DUF4551"/>
    <property type="match status" value="1"/>
</dbReference>
<organism evidence="1 2">
    <name type="scientific">Periophthalmus magnuspinnatus</name>
    <dbReference type="NCBI Taxonomy" id="409849"/>
    <lineage>
        <taxon>Eukaryota</taxon>
        <taxon>Metazoa</taxon>
        <taxon>Chordata</taxon>
        <taxon>Craniata</taxon>
        <taxon>Vertebrata</taxon>
        <taxon>Euteleostomi</taxon>
        <taxon>Actinopterygii</taxon>
        <taxon>Neopterygii</taxon>
        <taxon>Teleostei</taxon>
        <taxon>Neoteleostei</taxon>
        <taxon>Acanthomorphata</taxon>
        <taxon>Gobiaria</taxon>
        <taxon>Gobiiformes</taxon>
        <taxon>Gobioidei</taxon>
        <taxon>Gobiidae</taxon>
        <taxon>Oxudercinae</taxon>
        <taxon>Periophthalmus</taxon>
    </lineage>
</organism>
<dbReference type="Proteomes" id="UP000261520">
    <property type="component" value="Unplaced"/>
</dbReference>
<proteinExistence type="predicted"/>
<protein>
    <submittedName>
        <fullName evidence="1">Uncharacterized protein</fullName>
    </submittedName>
</protein>
<keyword evidence="2" id="KW-1185">Reference proteome</keyword>
<dbReference type="InterPro" id="IPR027878">
    <property type="entry name" value="DUF4551"/>
</dbReference>
<evidence type="ECO:0000313" key="1">
    <source>
        <dbReference type="Ensembl" id="ENSPMGP00000005824.1"/>
    </source>
</evidence>
<accession>A0A3B3ZMW8</accession>
<dbReference type="Ensembl" id="ENSPMGT00000006185.1">
    <property type="protein sequence ID" value="ENSPMGP00000005824.1"/>
    <property type="gene ID" value="ENSPMGG00000004891.1"/>
</dbReference>
<reference evidence="1" key="2">
    <citation type="submission" date="2025-09" db="UniProtKB">
        <authorList>
            <consortium name="Ensembl"/>
        </authorList>
    </citation>
    <scope>IDENTIFICATION</scope>
</reference>
<evidence type="ECO:0000313" key="2">
    <source>
        <dbReference type="Proteomes" id="UP000261520"/>
    </source>
</evidence>
<name>A0A3B3ZMW8_9GOBI</name>